<dbReference type="Proteomes" id="UP000034954">
    <property type="component" value="Unassembled WGS sequence"/>
</dbReference>
<feature type="domain" description="DUF4139" evidence="2">
    <location>
        <begin position="179"/>
        <end position="413"/>
    </location>
</feature>
<dbReference type="PANTHER" id="PTHR38075:SF1">
    <property type="entry name" value="DUF4139 DOMAIN-CONTAINING PROTEIN"/>
    <property type="match status" value="1"/>
</dbReference>
<reference evidence="3 4" key="1">
    <citation type="journal article" date="2013" name="BMC Microbiol.">
        <title>Identification of the type II cytochrome c maturation pathway in anammox bacteria by comparative genomics.</title>
        <authorList>
            <person name="Ferousi C."/>
            <person name="Speth D.R."/>
            <person name="Reimann J."/>
            <person name="Op den Camp H.J."/>
            <person name="Allen J.W."/>
            <person name="Keltjens J.T."/>
            <person name="Jetten M.S."/>
        </authorList>
    </citation>
    <scope>NUCLEOTIDE SEQUENCE [LARGE SCALE GENOMIC DNA]</scope>
    <source>
        <strain evidence="3">RU1</strain>
    </source>
</reference>
<keyword evidence="1" id="KW-0732">Signal</keyword>
<dbReference type="EMBL" id="LAQJ01000118">
    <property type="protein sequence ID" value="KKO20292.1"/>
    <property type="molecule type" value="Genomic_DNA"/>
</dbReference>
<evidence type="ECO:0000313" key="4">
    <source>
        <dbReference type="Proteomes" id="UP000034954"/>
    </source>
</evidence>
<accession>A0A0M2UWS7</accession>
<dbReference type="PANTHER" id="PTHR38075">
    <property type="entry name" value="DUF4139 DOMAIN-CONTAINING PROTEIN"/>
    <property type="match status" value="1"/>
</dbReference>
<feature type="signal peptide" evidence="1">
    <location>
        <begin position="1"/>
        <end position="20"/>
    </location>
</feature>
<evidence type="ECO:0000259" key="2">
    <source>
        <dbReference type="Pfam" id="PF13598"/>
    </source>
</evidence>
<evidence type="ECO:0000313" key="3">
    <source>
        <dbReference type="EMBL" id="KKO20292.1"/>
    </source>
</evidence>
<comment type="caution">
    <text evidence="3">The sequence shown here is derived from an EMBL/GenBank/DDBJ whole genome shotgun (WGS) entry which is preliminary data.</text>
</comment>
<evidence type="ECO:0000256" key="1">
    <source>
        <dbReference type="SAM" id="SignalP"/>
    </source>
</evidence>
<keyword evidence="4" id="KW-1185">Reference proteome</keyword>
<organism evidence="3 4">
    <name type="scientific">Candidatus Brocadia fulgida</name>
    <dbReference type="NCBI Taxonomy" id="380242"/>
    <lineage>
        <taxon>Bacteria</taxon>
        <taxon>Pseudomonadati</taxon>
        <taxon>Planctomycetota</taxon>
        <taxon>Candidatus Brocadiia</taxon>
        <taxon>Candidatus Brocadiales</taxon>
        <taxon>Candidatus Brocadiaceae</taxon>
        <taxon>Candidatus Brocadia</taxon>
    </lineage>
</organism>
<feature type="chain" id="PRO_5005644130" description="DUF4139 domain-containing protein" evidence="1">
    <location>
        <begin position="21"/>
        <end position="456"/>
    </location>
</feature>
<name>A0A0M2UWS7_9BACT</name>
<proteinExistence type="predicted"/>
<dbReference type="AlphaFoldDB" id="A0A0M2UWS7"/>
<dbReference type="PATRIC" id="fig|380242.3.peg.1255"/>
<dbReference type="Pfam" id="PF13598">
    <property type="entry name" value="DUF4139"/>
    <property type="match status" value="1"/>
</dbReference>
<protein>
    <recommendedName>
        <fullName evidence="2">DUF4139 domain-containing protein</fullName>
    </recommendedName>
</protein>
<sequence length="456" mass="51919">MKKRVLGVILFGLVLYPVLSADSKAQGKEVSVTIYQNNFGLVRDVREMELKAGVQEIRFTDVASQIDPTSVHFKSLTAPDQVAILEQNYEYDLVSAEKILQKYIDQVVQLYTKEGKIFEGKLLSAGGNVVLEKKDGGIQSIAMANVQNVDFPKLPAGLITRPTLVWYLSNEKEGRHSMETSYVTEGIGWHAEYVALVNHTDTQLDLSAWVSVNNQSGADYEHAKLKLIAGDVHRITPPSPRYMDYEVQAMAKAAPARQFEEKAFFEYHLYTLQRAATIKNNQIKQLALFPTATTPVKKIFEYDGSKNEKKVNVKLEFENTEKNGLGIPVPAGKVRVYKSDEDQSQVFIGEDQIDHTPKDEKIRLYVGDAFDVVGERKQMGYKQLSDRAREETWEIKLRNHKKEDIEVLVTEHLWGDWEIRETSHPYNKKDASTIEMVIPVKKDAEAIVKYTVLYRW</sequence>
<gene>
    <name evidence="3" type="ORF">BROFUL_01001</name>
</gene>
<dbReference type="InterPro" id="IPR037291">
    <property type="entry name" value="DUF4139"/>
</dbReference>